<dbReference type="GO" id="GO:0006565">
    <property type="term" value="P:L-serine catabolic process"/>
    <property type="evidence" value="ECO:0007669"/>
    <property type="project" value="TreeGrafter"/>
</dbReference>
<proteinExistence type="inferred from homology"/>
<organism evidence="7 8">
    <name type="scientific">Nitrospirillum viridazoti CBAmc</name>
    <dbReference type="NCBI Taxonomy" id="1441467"/>
    <lineage>
        <taxon>Bacteria</taxon>
        <taxon>Pseudomonadati</taxon>
        <taxon>Pseudomonadota</taxon>
        <taxon>Alphaproteobacteria</taxon>
        <taxon>Rhodospirillales</taxon>
        <taxon>Azospirillaceae</taxon>
        <taxon>Nitrospirillum</taxon>
        <taxon>Nitrospirillum viridazoti</taxon>
    </lineage>
</organism>
<evidence type="ECO:0000313" key="7">
    <source>
        <dbReference type="EMBL" id="ASG21326.1"/>
    </source>
</evidence>
<dbReference type="InterPro" id="IPR050147">
    <property type="entry name" value="Ser/Thr_Dehydratase"/>
</dbReference>
<dbReference type="GO" id="GO:0003941">
    <property type="term" value="F:L-serine ammonia-lyase activity"/>
    <property type="evidence" value="ECO:0007669"/>
    <property type="project" value="UniProtKB-EC"/>
</dbReference>
<dbReference type="SUPFAM" id="SSF53686">
    <property type="entry name" value="Tryptophan synthase beta subunit-like PLP-dependent enzymes"/>
    <property type="match status" value="1"/>
</dbReference>
<sequence length="416" mass="43908">MDSNASVGSTGTDKVTLEDVRAAALALGGQVIDTPCIPSRTLSRIAGCEIWVKFENLQFTASFKERGALNRLLSLTEEERRRGVIAMSAGNHAQGVAYHAGRLGIPATIVMPEGTPFIKVEHTENFGAKVVLKGAVLAEAAAEAERLQREHGYVFVHPYDDPLVIAGQGTVALEMLNAAPDLDVLLVPVGGGGLISGMAIAAKARKPDIEVIGVEVTAYPPMYQALHNLPVSVGGDTIAEGIAVKNVGATTLEIVRQKVDDIILVEDWEVERAVALFLNIEKTVSEGAGAAGLAAALKHPERFAGRKVGLVLSGGNIDSRVLASVILRQLVREGRIVTLRVVIPDRPGALGRITTLIGEAGGNIIEAVHQRLFSTANVKATDIDITVECRSANHAGRVVEALRSNGFQVKALTGES</sequence>
<dbReference type="GO" id="GO:0009097">
    <property type="term" value="P:isoleucine biosynthetic process"/>
    <property type="evidence" value="ECO:0007669"/>
    <property type="project" value="TreeGrafter"/>
</dbReference>
<evidence type="ECO:0000256" key="1">
    <source>
        <dbReference type="ARBA" id="ARBA00001933"/>
    </source>
</evidence>
<dbReference type="Pfam" id="PF00291">
    <property type="entry name" value="PALP"/>
    <property type="match status" value="1"/>
</dbReference>
<dbReference type="NCBIfam" id="TIGR01127">
    <property type="entry name" value="ilvA_1Cterm"/>
    <property type="match status" value="1"/>
</dbReference>
<evidence type="ECO:0000259" key="6">
    <source>
        <dbReference type="PROSITE" id="PS51671"/>
    </source>
</evidence>
<comment type="catalytic activity">
    <reaction evidence="5">
        <text>L-serine = pyruvate + NH4(+)</text>
        <dbReference type="Rhea" id="RHEA:19169"/>
        <dbReference type="ChEBI" id="CHEBI:15361"/>
        <dbReference type="ChEBI" id="CHEBI:28938"/>
        <dbReference type="ChEBI" id="CHEBI:33384"/>
        <dbReference type="EC" id="4.3.1.17"/>
    </reaction>
</comment>
<evidence type="ECO:0000256" key="2">
    <source>
        <dbReference type="ARBA" id="ARBA00010869"/>
    </source>
</evidence>
<dbReference type="AlphaFoldDB" id="A0A248JS15"/>
<gene>
    <name evidence="7" type="ORF">Y958_11170</name>
</gene>
<keyword evidence="3" id="KW-0663">Pyridoxal phosphate</keyword>
<keyword evidence="4 7" id="KW-0456">Lyase</keyword>
<dbReference type="PANTHER" id="PTHR48078:SF6">
    <property type="entry name" value="L-THREONINE DEHYDRATASE CATABOLIC TDCB"/>
    <property type="match status" value="1"/>
</dbReference>
<dbReference type="InterPro" id="IPR002912">
    <property type="entry name" value="ACT_dom"/>
</dbReference>
<dbReference type="Gene3D" id="3.40.50.1100">
    <property type="match status" value="2"/>
</dbReference>
<keyword evidence="8" id="KW-1185">Reference proteome</keyword>
<dbReference type="InterPro" id="IPR005789">
    <property type="entry name" value="Thr_deHydtase_catblc"/>
</dbReference>
<dbReference type="InterPro" id="IPR044561">
    <property type="entry name" value="ACT_ThrD-II-like"/>
</dbReference>
<dbReference type="PROSITE" id="PS51671">
    <property type="entry name" value="ACT"/>
    <property type="match status" value="1"/>
</dbReference>
<feature type="domain" description="ACT" evidence="6">
    <location>
        <begin position="338"/>
        <end position="416"/>
    </location>
</feature>
<reference evidence="7 8" key="1">
    <citation type="submission" date="2017-06" db="EMBL/GenBank/DDBJ databases">
        <title>Complete genome sequence of Nitrospirillum amazonense strain CBAmC, an endophytic nitrogen-fixing and plant growth-promoting bacterium, isolated from sugarcane.</title>
        <authorList>
            <person name="Schwab S."/>
            <person name="dos Santos Teixeira K.R."/>
            <person name="Simoes Araujo J.L."/>
            <person name="Soares Vidal M."/>
            <person name="Borges de Freitas H.R."/>
            <person name="Rivello Crivelaro A.L."/>
            <person name="Bueno de Camargo Nunes A."/>
            <person name="dos Santos C.M."/>
            <person name="Palmeira da Silva Rosa D."/>
            <person name="da Silva Padilha D."/>
            <person name="da Silva E."/>
            <person name="Araujo Terra L."/>
            <person name="Soares Mendes V."/>
            <person name="Farinelli L."/>
            <person name="Magalhaes Cruz L."/>
            <person name="Baldani J.I."/>
        </authorList>
    </citation>
    <scope>NUCLEOTIDE SEQUENCE [LARGE SCALE GENOMIC DNA]</scope>
    <source>
        <strain evidence="7 8">CBAmC</strain>
    </source>
</reference>
<dbReference type="Pfam" id="PF01842">
    <property type="entry name" value="ACT"/>
    <property type="match status" value="1"/>
</dbReference>
<comment type="cofactor">
    <cofactor evidence="1">
        <name>pyridoxal 5'-phosphate</name>
        <dbReference type="ChEBI" id="CHEBI:597326"/>
    </cofactor>
</comment>
<dbReference type="CDD" id="cd01562">
    <property type="entry name" value="Thr-dehyd"/>
    <property type="match status" value="1"/>
</dbReference>
<dbReference type="GO" id="GO:0004794">
    <property type="term" value="F:threonine deaminase activity"/>
    <property type="evidence" value="ECO:0007669"/>
    <property type="project" value="InterPro"/>
</dbReference>
<accession>A0A248JS15</accession>
<dbReference type="Proteomes" id="UP000197153">
    <property type="component" value="Chromosome 1"/>
</dbReference>
<dbReference type="PANTHER" id="PTHR48078">
    <property type="entry name" value="THREONINE DEHYDRATASE, MITOCHONDRIAL-RELATED"/>
    <property type="match status" value="1"/>
</dbReference>
<dbReference type="CDD" id="cd04886">
    <property type="entry name" value="ACT_ThrD-II-like"/>
    <property type="match status" value="1"/>
</dbReference>
<dbReference type="Gene3D" id="3.30.70.260">
    <property type="match status" value="1"/>
</dbReference>
<evidence type="ECO:0000256" key="4">
    <source>
        <dbReference type="ARBA" id="ARBA00023239"/>
    </source>
</evidence>
<evidence type="ECO:0000256" key="3">
    <source>
        <dbReference type="ARBA" id="ARBA00022898"/>
    </source>
</evidence>
<name>A0A248JS15_9PROT</name>
<dbReference type="KEGG" id="nao:Y958_11170"/>
<dbReference type="EMBL" id="CP022110">
    <property type="protein sequence ID" value="ASG21326.1"/>
    <property type="molecule type" value="Genomic_DNA"/>
</dbReference>
<evidence type="ECO:0000256" key="5">
    <source>
        <dbReference type="ARBA" id="ARBA00049406"/>
    </source>
</evidence>
<dbReference type="FunFam" id="3.40.50.1100:FF:000007">
    <property type="entry name" value="L-threonine dehydratase catabolic TdcB"/>
    <property type="match status" value="1"/>
</dbReference>
<dbReference type="InterPro" id="IPR036052">
    <property type="entry name" value="TrpB-like_PALP_sf"/>
</dbReference>
<comment type="similarity">
    <text evidence="2">Belongs to the serine/threonine dehydratase family.</text>
</comment>
<protein>
    <submittedName>
        <fullName evidence="7">Threonine ammonia-lyase</fullName>
    </submittedName>
</protein>
<dbReference type="RefSeq" id="WP_004271504.1">
    <property type="nucleotide sequence ID" value="NZ_CP022110.1"/>
</dbReference>
<dbReference type="NCBIfam" id="NF005600">
    <property type="entry name" value="PRK07334.1"/>
    <property type="match status" value="1"/>
</dbReference>
<dbReference type="InterPro" id="IPR001926">
    <property type="entry name" value="TrpB-like_PALP"/>
</dbReference>
<evidence type="ECO:0000313" key="8">
    <source>
        <dbReference type="Proteomes" id="UP000197153"/>
    </source>
</evidence>
<dbReference type="GO" id="GO:0006567">
    <property type="term" value="P:L-threonine catabolic process"/>
    <property type="evidence" value="ECO:0007669"/>
    <property type="project" value="InterPro"/>
</dbReference>